<dbReference type="AlphaFoldDB" id="A0A139PRM3"/>
<dbReference type="Gene3D" id="3.40.630.30">
    <property type="match status" value="1"/>
</dbReference>
<protein>
    <submittedName>
        <fullName evidence="1">Ribosomal-protein-S5p-alanine acetyltransferase</fullName>
    </submittedName>
</protein>
<dbReference type="SUPFAM" id="SSF55729">
    <property type="entry name" value="Acyl-CoA N-acyltransferases (Nat)"/>
    <property type="match status" value="1"/>
</dbReference>
<accession>A0A139PRM3</accession>
<gene>
    <name evidence="1" type="ORF">SMIDD26_01052</name>
</gene>
<comment type="caution">
    <text evidence="1">The sequence shown here is derived from an EMBL/GenBank/DDBJ whole genome shotgun (WGS) entry which is preliminary data.</text>
</comment>
<name>A0A139PRM3_STRMT</name>
<dbReference type="Proteomes" id="UP000070458">
    <property type="component" value="Unassembled WGS sequence"/>
</dbReference>
<proteinExistence type="predicted"/>
<organism evidence="1 2">
    <name type="scientific">Streptococcus mitis</name>
    <dbReference type="NCBI Taxonomy" id="28037"/>
    <lineage>
        <taxon>Bacteria</taxon>
        <taxon>Bacillati</taxon>
        <taxon>Bacillota</taxon>
        <taxon>Bacilli</taxon>
        <taxon>Lactobacillales</taxon>
        <taxon>Streptococcaceae</taxon>
        <taxon>Streptococcus</taxon>
        <taxon>Streptococcus mitis group</taxon>
    </lineage>
</organism>
<dbReference type="InterPro" id="IPR016181">
    <property type="entry name" value="Acyl_CoA_acyltransferase"/>
</dbReference>
<keyword evidence="1" id="KW-0808">Transferase</keyword>
<reference evidence="1 2" key="1">
    <citation type="submission" date="2016-01" db="EMBL/GenBank/DDBJ databases">
        <title>Highly variable Streptococcus oralis are common among viridans streptococci isolated from primates.</title>
        <authorList>
            <person name="Denapaite D."/>
            <person name="Rieger M."/>
            <person name="Koendgen S."/>
            <person name="Brueckner R."/>
            <person name="Ochigava I."/>
            <person name="Kappeler P."/>
            <person name="Maetz-Rensing K."/>
            <person name="Leendertz F."/>
            <person name="Hakenbeck R."/>
        </authorList>
    </citation>
    <scope>NUCLEOTIDE SEQUENCE [LARGE SCALE GENOMIC DNA]</scope>
    <source>
        <strain evidence="1 2">DD26</strain>
    </source>
</reference>
<dbReference type="GO" id="GO:0016740">
    <property type="term" value="F:transferase activity"/>
    <property type="evidence" value="ECO:0007669"/>
    <property type="project" value="UniProtKB-KW"/>
</dbReference>
<evidence type="ECO:0000313" key="2">
    <source>
        <dbReference type="Proteomes" id="UP000070458"/>
    </source>
</evidence>
<dbReference type="EMBL" id="LQOD01000232">
    <property type="protein sequence ID" value="KXT92924.1"/>
    <property type="molecule type" value="Genomic_DNA"/>
</dbReference>
<evidence type="ECO:0000313" key="1">
    <source>
        <dbReference type="EMBL" id="KXT92924.1"/>
    </source>
</evidence>
<dbReference type="PATRIC" id="fig|28037.233.peg.1217"/>
<sequence length="65" mass="7464">MFSFFETDRLYLRPFFFSDSQDFHQIASNPENLQFIFPNSGKSGRKSICTGQLLYEVSFGSVGNL</sequence>